<name>A0ACC0Z7E0_9ROSI</name>
<accession>A0ACC0Z7E0</accession>
<evidence type="ECO:0000313" key="1">
    <source>
        <dbReference type="EMBL" id="KAJ0045925.1"/>
    </source>
</evidence>
<keyword evidence="2" id="KW-1185">Reference proteome</keyword>
<evidence type="ECO:0000313" key="2">
    <source>
        <dbReference type="Proteomes" id="UP001163603"/>
    </source>
</evidence>
<dbReference type="EMBL" id="CM047738">
    <property type="protein sequence ID" value="KAJ0045925.1"/>
    <property type="molecule type" value="Genomic_DNA"/>
</dbReference>
<comment type="caution">
    <text evidence="1">The sequence shown here is derived from an EMBL/GenBank/DDBJ whole genome shotgun (WGS) entry which is preliminary data.</text>
</comment>
<organism evidence="1 2">
    <name type="scientific">Pistacia integerrima</name>
    <dbReference type="NCBI Taxonomy" id="434235"/>
    <lineage>
        <taxon>Eukaryota</taxon>
        <taxon>Viridiplantae</taxon>
        <taxon>Streptophyta</taxon>
        <taxon>Embryophyta</taxon>
        <taxon>Tracheophyta</taxon>
        <taxon>Spermatophyta</taxon>
        <taxon>Magnoliopsida</taxon>
        <taxon>eudicotyledons</taxon>
        <taxon>Gunneridae</taxon>
        <taxon>Pentapetalae</taxon>
        <taxon>rosids</taxon>
        <taxon>malvids</taxon>
        <taxon>Sapindales</taxon>
        <taxon>Anacardiaceae</taxon>
        <taxon>Pistacia</taxon>
    </lineage>
</organism>
<proteinExistence type="predicted"/>
<protein>
    <submittedName>
        <fullName evidence="1">Uncharacterized protein</fullName>
    </submittedName>
</protein>
<reference evidence="2" key="1">
    <citation type="journal article" date="2023" name="G3 (Bethesda)">
        <title>Genome assembly and association tests identify interacting loci associated with vigor, precocity, and sex in interspecific pistachio rootstocks.</title>
        <authorList>
            <person name="Palmer W."/>
            <person name="Jacygrad E."/>
            <person name="Sagayaradj S."/>
            <person name="Cavanaugh K."/>
            <person name="Han R."/>
            <person name="Bertier L."/>
            <person name="Beede B."/>
            <person name="Kafkas S."/>
            <person name="Golino D."/>
            <person name="Preece J."/>
            <person name="Michelmore R."/>
        </authorList>
    </citation>
    <scope>NUCLEOTIDE SEQUENCE [LARGE SCALE GENOMIC DNA]</scope>
</reference>
<sequence>MAKLPSTIAWLLLLMSIINKSFSARNLGNSTPTHHHHKHFKFTFIMKNVLNFNATHPSSKPATTTVTSQLPFPKPLGFFPPEGGIPLPQSDPSVPVTGLSTQTQTLDVSNMGLFFPARATLQELELGTLMTIDEDLFQRSVYGSQVLGKAQGIYVASSENGTSHMMAMAATFADSEFKDGLQFFGVHRNDGAESHIAVIGGTGKYDGANGYATVKAVDAGSGDSRQEQKANKFLLFNVYLSYLTLPLNSMAKALLFNSKSLKATICLLFLVITLKCVHSARILDEVDPQPPVIDDTPLQSTPVATTVPPTTLPGGQFPGTGPAAMPEEDDDDADPPLPEEAEAPTVVTPPVTTTTPVDNVAATSGPTTTSATVANPGTETAPLSFFMHDILGGSHPSSRVVTGIIAQTEINGIPFSKANSNIFPVNGATPLLNPNNLNDIINQNNVPFLTGLNGAQPNTVLQNTANNNVFNSDDNQPFVSAGQLPPGSSLQKLMFGTVTVIDDELTEGHELGSGVVGRAQGFYLASSLDGTSQTIALTALLHGGEHNHEYEDTISFFGVHRTASHESQVAVVGGTGKYENAKGYAMVETIHQEDQHTTDGVDTIVKFSVYLTE</sequence>
<dbReference type="Proteomes" id="UP001163603">
    <property type="component" value="Chromosome 3"/>
</dbReference>
<gene>
    <name evidence="1" type="ORF">Pint_06196</name>
</gene>